<feature type="transmembrane region" description="Helical" evidence="1">
    <location>
        <begin position="85"/>
        <end position="103"/>
    </location>
</feature>
<evidence type="ECO:0000313" key="3">
    <source>
        <dbReference type="Proteomes" id="UP000007360"/>
    </source>
</evidence>
<dbReference type="EMBL" id="AMPO01000010">
    <property type="protein sequence ID" value="EKF85013.1"/>
    <property type="molecule type" value="Genomic_DNA"/>
</dbReference>
<sequence length="225" mass="25900">MDEDKTLIAICGIGIILTFLIIYLRSNSTFFLICITLGIMTLIYGFFSEDSTVKVTVSYVLAMFCVIVVQWFLVIYIFYNSLYIGDFYLSLIIALLSTMYIVNQIRNKYFKSTEIITLKNNKKLKLVFIGLIIIIGSLAGFDVYCDPIFLYGITLGLMVSIFGFYHNGKKVKVSWTYAIIMIFLLILQFSVLFYYITQFSVGEWTFTMTLSLNIALFLSIQLYVK</sequence>
<accession>K2QXJ7</accession>
<dbReference type="RefSeq" id="WP_004031529.1">
    <property type="nucleotide sequence ID" value="NZ_AMPO01000010.1"/>
</dbReference>
<organism evidence="2 3">
    <name type="scientific">Methanobacterium formicicum (strain DSM 3637 / PP1)</name>
    <dbReference type="NCBI Taxonomy" id="1204725"/>
    <lineage>
        <taxon>Archaea</taxon>
        <taxon>Methanobacteriati</taxon>
        <taxon>Methanobacteriota</taxon>
        <taxon>Methanomada group</taxon>
        <taxon>Methanobacteria</taxon>
        <taxon>Methanobacteriales</taxon>
        <taxon>Methanobacteriaceae</taxon>
        <taxon>Methanobacterium</taxon>
    </lineage>
</organism>
<dbReference type="PATRIC" id="fig|1204725.3.peg.2084"/>
<proteinExistence type="predicted"/>
<protein>
    <submittedName>
        <fullName evidence="2">Uncharacterized protein</fullName>
    </submittedName>
</protein>
<feature type="transmembrane region" description="Helical" evidence="1">
    <location>
        <begin position="203"/>
        <end position="224"/>
    </location>
</feature>
<reference evidence="2 3" key="1">
    <citation type="journal article" date="2012" name="J. Bacteriol.">
        <title>Draft genome sequence of Methanobacterium formicicum DSM 3637, an archaebacterium isolated from the methane producer amoeba Pelomyxa palustris.</title>
        <authorList>
            <person name="Gutierrez G."/>
        </authorList>
    </citation>
    <scope>NUCLEOTIDE SEQUENCE [LARGE SCALE GENOMIC DNA]</scope>
    <source>
        <strain evidence="3">DSM 3637 / PP1</strain>
    </source>
</reference>
<feature type="transmembrane region" description="Helical" evidence="1">
    <location>
        <begin position="147"/>
        <end position="165"/>
    </location>
</feature>
<keyword evidence="3" id="KW-1185">Reference proteome</keyword>
<keyword evidence="1" id="KW-0472">Membrane</keyword>
<feature type="transmembrane region" description="Helical" evidence="1">
    <location>
        <begin position="177"/>
        <end position="197"/>
    </location>
</feature>
<evidence type="ECO:0000313" key="2">
    <source>
        <dbReference type="EMBL" id="EKF85013.1"/>
    </source>
</evidence>
<feature type="transmembrane region" description="Helical" evidence="1">
    <location>
        <begin position="59"/>
        <end position="79"/>
    </location>
</feature>
<evidence type="ECO:0000256" key="1">
    <source>
        <dbReference type="SAM" id="Phobius"/>
    </source>
</evidence>
<feature type="transmembrane region" description="Helical" evidence="1">
    <location>
        <begin position="30"/>
        <end position="47"/>
    </location>
</feature>
<comment type="caution">
    <text evidence="2">The sequence shown here is derived from an EMBL/GenBank/DDBJ whole genome shotgun (WGS) entry which is preliminary data.</text>
</comment>
<keyword evidence="1" id="KW-1133">Transmembrane helix</keyword>
<feature type="transmembrane region" description="Helical" evidence="1">
    <location>
        <begin position="124"/>
        <end position="141"/>
    </location>
</feature>
<name>K2QXJ7_METFP</name>
<dbReference type="Proteomes" id="UP000007360">
    <property type="component" value="Unassembled WGS sequence"/>
</dbReference>
<feature type="transmembrane region" description="Helical" evidence="1">
    <location>
        <begin position="7"/>
        <end position="24"/>
    </location>
</feature>
<gene>
    <name evidence="2" type="ORF">A994_10359</name>
</gene>
<dbReference type="AlphaFoldDB" id="K2QXJ7"/>
<keyword evidence="1" id="KW-0812">Transmembrane</keyword>